<feature type="transmembrane region" description="Helical" evidence="7">
    <location>
        <begin position="209"/>
        <end position="228"/>
    </location>
</feature>
<feature type="transmembrane region" description="Helical" evidence="7">
    <location>
        <begin position="183"/>
        <end position="203"/>
    </location>
</feature>
<reference evidence="8 9" key="1">
    <citation type="submission" date="2018-07" db="EMBL/GenBank/DDBJ databases">
        <title>Genomic Encyclopedia of Type Strains, Phase IV (KMG-IV): sequencing the most valuable type-strain genomes for metagenomic binning, comparative biology and taxonomic classification.</title>
        <authorList>
            <person name="Goeker M."/>
        </authorList>
    </citation>
    <scope>NUCLEOTIDE SEQUENCE [LARGE SCALE GENOMIC DNA]</scope>
    <source>
        <strain evidence="8 9">DSM 21634</strain>
    </source>
</reference>
<evidence type="ECO:0000256" key="2">
    <source>
        <dbReference type="ARBA" id="ARBA00022448"/>
    </source>
</evidence>
<keyword evidence="3" id="KW-1003">Cell membrane</keyword>
<dbReference type="Proteomes" id="UP000252884">
    <property type="component" value="Unassembled WGS sequence"/>
</dbReference>
<dbReference type="NCBIfam" id="TIGR00797">
    <property type="entry name" value="matE"/>
    <property type="match status" value="1"/>
</dbReference>
<dbReference type="PANTHER" id="PTHR43549">
    <property type="entry name" value="MULTIDRUG RESISTANCE PROTEIN YPNP-RELATED"/>
    <property type="match status" value="1"/>
</dbReference>
<feature type="transmembrane region" description="Helical" evidence="7">
    <location>
        <begin position="150"/>
        <end position="171"/>
    </location>
</feature>
<evidence type="ECO:0000256" key="7">
    <source>
        <dbReference type="SAM" id="Phobius"/>
    </source>
</evidence>
<feature type="transmembrane region" description="Helical" evidence="7">
    <location>
        <begin position="424"/>
        <end position="446"/>
    </location>
</feature>
<feature type="transmembrane region" description="Helical" evidence="7">
    <location>
        <begin position="112"/>
        <end position="130"/>
    </location>
</feature>
<proteinExistence type="predicted"/>
<dbReference type="InterPro" id="IPR002528">
    <property type="entry name" value="MATE_fam"/>
</dbReference>
<feature type="transmembrane region" description="Helical" evidence="7">
    <location>
        <begin position="365"/>
        <end position="385"/>
    </location>
</feature>
<dbReference type="GO" id="GO:0015297">
    <property type="term" value="F:antiporter activity"/>
    <property type="evidence" value="ECO:0007669"/>
    <property type="project" value="InterPro"/>
</dbReference>
<dbReference type="GO" id="GO:0042910">
    <property type="term" value="F:xenobiotic transmembrane transporter activity"/>
    <property type="evidence" value="ECO:0007669"/>
    <property type="project" value="InterPro"/>
</dbReference>
<feature type="transmembrane region" description="Helical" evidence="7">
    <location>
        <begin position="249"/>
        <end position="272"/>
    </location>
</feature>
<dbReference type="InterPro" id="IPR052031">
    <property type="entry name" value="Membrane_Transporter-Flippase"/>
</dbReference>
<feature type="transmembrane region" description="Helical" evidence="7">
    <location>
        <begin position="67"/>
        <end position="92"/>
    </location>
</feature>
<feature type="transmembrane region" description="Helical" evidence="7">
    <location>
        <begin position="30"/>
        <end position="55"/>
    </location>
</feature>
<dbReference type="GO" id="GO:0005886">
    <property type="term" value="C:plasma membrane"/>
    <property type="evidence" value="ECO:0007669"/>
    <property type="project" value="UniProtKB-SubCell"/>
</dbReference>
<evidence type="ECO:0000256" key="3">
    <source>
        <dbReference type="ARBA" id="ARBA00022475"/>
    </source>
</evidence>
<evidence type="ECO:0000256" key="1">
    <source>
        <dbReference type="ARBA" id="ARBA00004429"/>
    </source>
</evidence>
<accession>A0A368Y789</accession>
<dbReference type="OrthoDB" id="9806302at2"/>
<evidence type="ECO:0000256" key="6">
    <source>
        <dbReference type="ARBA" id="ARBA00023136"/>
    </source>
</evidence>
<name>A0A368Y789_9BURK</name>
<organism evidence="8 9">
    <name type="scientific">Pseudorhodoferax soli</name>
    <dbReference type="NCBI Taxonomy" id="545864"/>
    <lineage>
        <taxon>Bacteria</taxon>
        <taxon>Pseudomonadati</taxon>
        <taxon>Pseudomonadota</taxon>
        <taxon>Betaproteobacteria</taxon>
        <taxon>Burkholderiales</taxon>
        <taxon>Comamonadaceae</taxon>
    </lineage>
</organism>
<keyword evidence="6 7" id="KW-0472">Membrane</keyword>
<feature type="transmembrane region" description="Helical" evidence="7">
    <location>
        <begin position="331"/>
        <end position="353"/>
    </location>
</feature>
<protein>
    <submittedName>
        <fullName evidence="8">Putative MATE family efflux protein</fullName>
    </submittedName>
</protein>
<sequence length="496" mass="51478">MTHRPEAPAVPAPSRDLAPRFLTGSLFRHVFVMASTAAIGLVAVFAVDLINLFYISRLGEKEIAAAIGFAGVVGFFQISLAIGLTIGITAVVSRKIGAGQRDEARRLAVHSLLLMTAICAVVGSGSVPFLHPMLRALGASGETERLAARYLAITVHSLPLLGLGMAAAALLRAAGDARRAMNVTLSAAFVTAALDPVLIFGAGLGLDGAAIAALVSRCVLAGVGLYGVMRVHRMLGPVERRWLARDARALATVAGPAVLTNFATPVAAAFVTHSIAQFGASAVAGQAIVDRVTPVAFGLVYALSGAVGPVLAQNLGARQYDRVRQGFRDSLVFMVLAVGVAWGGLALGQGLIVRAFSAEGQAAQLIHAFCTWLAPGFFFIGALFVAQAAFNNLGRPLWSTGLNWARATLGTIPFAWWGSRYGPVGVVAGQMLGAVVFGSLSMWFAFRLMRGLGRHTGTATPATSPTPQVPEAGCVPLPQAAEAGALAPLVHVETRH</sequence>
<feature type="transmembrane region" description="Helical" evidence="7">
    <location>
        <begin position="292"/>
        <end position="311"/>
    </location>
</feature>
<evidence type="ECO:0000313" key="8">
    <source>
        <dbReference type="EMBL" id="RCW76150.1"/>
    </source>
</evidence>
<comment type="subcellular location">
    <subcellularLocation>
        <location evidence="1">Cell inner membrane</location>
        <topology evidence="1">Multi-pass membrane protein</topology>
    </subcellularLocation>
</comment>
<keyword evidence="9" id="KW-1185">Reference proteome</keyword>
<dbReference type="PANTHER" id="PTHR43549:SF3">
    <property type="entry name" value="MULTIDRUG RESISTANCE PROTEIN YPNP-RELATED"/>
    <property type="match status" value="1"/>
</dbReference>
<dbReference type="EMBL" id="QPJK01000001">
    <property type="protein sequence ID" value="RCW76150.1"/>
    <property type="molecule type" value="Genomic_DNA"/>
</dbReference>
<feature type="transmembrane region" description="Helical" evidence="7">
    <location>
        <begin position="397"/>
        <end position="418"/>
    </location>
</feature>
<dbReference type="PIRSF" id="PIRSF006603">
    <property type="entry name" value="DinF"/>
    <property type="match status" value="1"/>
</dbReference>
<dbReference type="InterPro" id="IPR048279">
    <property type="entry name" value="MdtK-like"/>
</dbReference>
<dbReference type="AlphaFoldDB" id="A0A368Y789"/>
<dbReference type="RefSeq" id="WP_114466039.1">
    <property type="nucleotide sequence ID" value="NZ_QPJK01000001.1"/>
</dbReference>
<comment type="caution">
    <text evidence="8">The sequence shown here is derived from an EMBL/GenBank/DDBJ whole genome shotgun (WGS) entry which is preliminary data.</text>
</comment>
<evidence type="ECO:0000256" key="5">
    <source>
        <dbReference type="ARBA" id="ARBA00022989"/>
    </source>
</evidence>
<dbReference type="Pfam" id="PF01554">
    <property type="entry name" value="MatE"/>
    <property type="match status" value="2"/>
</dbReference>
<keyword evidence="5 7" id="KW-1133">Transmembrane helix</keyword>
<evidence type="ECO:0000256" key="4">
    <source>
        <dbReference type="ARBA" id="ARBA00022692"/>
    </source>
</evidence>
<gene>
    <name evidence="8" type="ORF">DES41_101755</name>
</gene>
<keyword evidence="4 7" id="KW-0812">Transmembrane</keyword>
<keyword evidence="2" id="KW-0813">Transport</keyword>
<evidence type="ECO:0000313" key="9">
    <source>
        <dbReference type="Proteomes" id="UP000252884"/>
    </source>
</evidence>